<keyword evidence="2" id="KW-1185">Reference proteome</keyword>
<name>A0A1M7YL67_9BACT</name>
<sequence>MHSSGQDQRPFVIMMPVVSSTISIREMYLKTGFKVAQRTLERIKGLTAAYLASGRCSTILNDIAQTGKEIDSAPPKDDHGVTA</sequence>
<accession>A0A1M7YL67</accession>
<evidence type="ECO:0000313" key="1">
    <source>
        <dbReference type="EMBL" id="SHO53373.1"/>
    </source>
</evidence>
<organism evidence="1 2">
    <name type="scientific">Desulfopila aestuarii DSM 18488</name>
    <dbReference type="NCBI Taxonomy" id="1121416"/>
    <lineage>
        <taxon>Bacteria</taxon>
        <taxon>Pseudomonadati</taxon>
        <taxon>Thermodesulfobacteriota</taxon>
        <taxon>Desulfobulbia</taxon>
        <taxon>Desulfobulbales</taxon>
        <taxon>Desulfocapsaceae</taxon>
        <taxon>Desulfopila</taxon>
    </lineage>
</organism>
<dbReference type="STRING" id="1121416.SAMN02745220_05085"/>
<dbReference type="Proteomes" id="UP000184603">
    <property type="component" value="Unassembled WGS sequence"/>
</dbReference>
<proteinExistence type="predicted"/>
<dbReference type="EMBL" id="FRFE01000053">
    <property type="protein sequence ID" value="SHO53373.1"/>
    <property type="molecule type" value="Genomic_DNA"/>
</dbReference>
<evidence type="ECO:0000313" key="2">
    <source>
        <dbReference type="Proteomes" id="UP000184603"/>
    </source>
</evidence>
<protein>
    <submittedName>
        <fullName evidence="1">Uncharacterized protein</fullName>
    </submittedName>
</protein>
<reference evidence="1 2" key="1">
    <citation type="submission" date="2016-12" db="EMBL/GenBank/DDBJ databases">
        <authorList>
            <person name="Song W.-J."/>
            <person name="Kurnit D.M."/>
        </authorList>
    </citation>
    <scope>NUCLEOTIDE SEQUENCE [LARGE SCALE GENOMIC DNA]</scope>
    <source>
        <strain evidence="1 2">DSM 18488</strain>
    </source>
</reference>
<gene>
    <name evidence="1" type="ORF">SAMN02745220_05085</name>
</gene>
<dbReference type="AlphaFoldDB" id="A0A1M7YL67"/>